<gene>
    <name evidence="1" type="ORF">BDN72DRAFT_842343</name>
</gene>
<reference evidence="1 2" key="1">
    <citation type="journal article" date="2019" name="Nat. Ecol. Evol.">
        <title>Megaphylogeny resolves global patterns of mushroom evolution.</title>
        <authorList>
            <person name="Varga T."/>
            <person name="Krizsan K."/>
            <person name="Foldi C."/>
            <person name="Dima B."/>
            <person name="Sanchez-Garcia M."/>
            <person name="Sanchez-Ramirez S."/>
            <person name="Szollosi G.J."/>
            <person name="Szarkandi J.G."/>
            <person name="Papp V."/>
            <person name="Albert L."/>
            <person name="Andreopoulos W."/>
            <person name="Angelini C."/>
            <person name="Antonin V."/>
            <person name="Barry K.W."/>
            <person name="Bougher N.L."/>
            <person name="Buchanan P."/>
            <person name="Buyck B."/>
            <person name="Bense V."/>
            <person name="Catcheside P."/>
            <person name="Chovatia M."/>
            <person name="Cooper J."/>
            <person name="Damon W."/>
            <person name="Desjardin D."/>
            <person name="Finy P."/>
            <person name="Geml J."/>
            <person name="Haridas S."/>
            <person name="Hughes K."/>
            <person name="Justo A."/>
            <person name="Karasinski D."/>
            <person name="Kautmanova I."/>
            <person name="Kiss B."/>
            <person name="Kocsube S."/>
            <person name="Kotiranta H."/>
            <person name="LaButti K.M."/>
            <person name="Lechner B.E."/>
            <person name="Liimatainen K."/>
            <person name="Lipzen A."/>
            <person name="Lukacs Z."/>
            <person name="Mihaltcheva S."/>
            <person name="Morgado L.N."/>
            <person name="Niskanen T."/>
            <person name="Noordeloos M.E."/>
            <person name="Ohm R.A."/>
            <person name="Ortiz-Santana B."/>
            <person name="Ovrebo C."/>
            <person name="Racz N."/>
            <person name="Riley R."/>
            <person name="Savchenko A."/>
            <person name="Shiryaev A."/>
            <person name="Soop K."/>
            <person name="Spirin V."/>
            <person name="Szebenyi C."/>
            <person name="Tomsovsky M."/>
            <person name="Tulloss R.E."/>
            <person name="Uehling J."/>
            <person name="Grigoriev I.V."/>
            <person name="Vagvolgyi C."/>
            <person name="Papp T."/>
            <person name="Martin F.M."/>
            <person name="Miettinen O."/>
            <person name="Hibbett D.S."/>
            <person name="Nagy L.G."/>
        </authorList>
    </citation>
    <scope>NUCLEOTIDE SEQUENCE [LARGE SCALE GENOMIC DNA]</scope>
    <source>
        <strain evidence="1 2">NL-1719</strain>
    </source>
</reference>
<keyword evidence="2" id="KW-1185">Reference proteome</keyword>
<dbReference type="Proteomes" id="UP000308600">
    <property type="component" value="Unassembled WGS sequence"/>
</dbReference>
<sequence length="157" mass="17984">MKTTACGKVIIDPELPEGQLPPLARICGRKYIFGWELPQEKFYEHYHPEKLQDCETFPWFRTHVAIPGCIEQEVPARAGEIEPGVIITGYDRIARLFLSTNRTQKELNVANDSELVSKFMKVVGIVSPPPRWIGMRVKWGQESELPEIQFDPAKTFN</sequence>
<accession>A0ACD3AQZ6</accession>
<evidence type="ECO:0000313" key="2">
    <source>
        <dbReference type="Proteomes" id="UP000308600"/>
    </source>
</evidence>
<dbReference type="EMBL" id="ML208362">
    <property type="protein sequence ID" value="TFK67967.1"/>
    <property type="molecule type" value="Genomic_DNA"/>
</dbReference>
<organism evidence="1 2">
    <name type="scientific">Pluteus cervinus</name>
    <dbReference type="NCBI Taxonomy" id="181527"/>
    <lineage>
        <taxon>Eukaryota</taxon>
        <taxon>Fungi</taxon>
        <taxon>Dikarya</taxon>
        <taxon>Basidiomycota</taxon>
        <taxon>Agaricomycotina</taxon>
        <taxon>Agaricomycetes</taxon>
        <taxon>Agaricomycetidae</taxon>
        <taxon>Agaricales</taxon>
        <taxon>Pluteineae</taxon>
        <taxon>Pluteaceae</taxon>
        <taxon>Pluteus</taxon>
    </lineage>
</organism>
<evidence type="ECO:0000313" key="1">
    <source>
        <dbReference type="EMBL" id="TFK67967.1"/>
    </source>
</evidence>
<protein>
    <submittedName>
        <fullName evidence="1">Uncharacterized protein</fullName>
    </submittedName>
</protein>
<name>A0ACD3AQZ6_9AGAR</name>
<proteinExistence type="predicted"/>